<name>A0A093XPW5_TALMA</name>
<dbReference type="EMBL" id="JPOX01000007">
    <property type="protein sequence ID" value="KFX50306.1"/>
    <property type="molecule type" value="Genomic_DNA"/>
</dbReference>
<protein>
    <submittedName>
        <fullName evidence="1">Uncharacterized protein</fullName>
    </submittedName>
</protein>
<sequence length="312" mass="36178">MTTYSALPMGAICYPCYPEDPLYPCIQPKWLLDIDTTAVQYWLLPGVPDIKFYLEIEQHIDIQNARYALGVRVFQNVSDIETMLCWVGIEGQIRAKVLKDWYQRITLMQVSIERERSLMPSLALPYDLGEYNESEYDSDQDGEYEVDDEYVVNHEMADFNLVNAPTTNNNNAFTNNHMEVRQVQEKQYNNKIVQPATASHDFWPLLNSMVVRDLDFMRLQMELYCPHIANEINWDFLLCEPCTDVSVMIFLYVTSVWQSRPRGKEGELAGPIIWSLALQLRVLVPSEQVLRVLELTTAAEEIPGLLSIHQWQ</sequence>
<dbReference type="EMBL" id="JPOX01000015">
    <property type="protein sequence ID" value="KFX47258.1"/>
    <property type="molecule type" value="Genomic_DNA"/>
</dbReference>
<comment type="caution">
    <text evidence="1">The sequence shown here is derived from an EMBL/GenBank/DDBJ whole genome shotgun (WGS) entry which is preliminary data.</text>
</comment>
<reference evidence="1" key="1">
    <citation type="journal article" date="2014" name="PLoS Genet.">
        <title>Signature Gene Expression Reveals Novel Clues to the Molecular Mechanisms of Dimorphic Transition in Penicillium marneffei.</title>
        <authorList>
            <person name="Yang E."/>
            <person name="Wang G."/>
            <person name="Cai J."/>
            <person name="Woo P.C."/>
            <person name="Lau S.K."/>
            <person name="Yuen K.-Y."/>
            <person name="Chow W.-N."/>
            <person name="Lin X."/>
        </authorList>
    </citation>
    <scope>NUCLEOTIDE SEQUENCE [LARGE SCALE GENOMIC DNA]</scope>
    <source>
        <strain evidence="1">PM1</strain>
    </source>
</reference>
<accession>A0A093XPW5</accession>
<evidence type="ECO:0000313" key="2">
    <source>
        <dbReference type="EMBL" id="KFX50306.1"/>
    </source>
</evidence>
<proteinExistence type="predicted"/>
<dbReference type="AlphaFoldDB" id="A0A093XPW5"/>
<dbReference type="HOGENOM" id="CLU_950535_0_0_1"/>
<evidence type="ECO:0000313" key="1">
    <source>
        <dbReference type="EMBL" id="KFX47258.1"/>
    </source>
</evidence>
<gene>
    <name evidence="2" type="ORF">GQ26_0070690</name>
    <name evidence="1" type="ORF">GQ26_0150100</name>
</gene>
<organism evidence="1">
    <name type="scientific">Talaromyces marneffei PM1</name>
    <dbReference type="NCBI Taxonomy" id="1077442"/>
    <lineage>
        <taxon>Eukaryota</taxon>
        <taxon>Fungi</taxon>
        <taxon>Dikarya</taxon>
        <taxon>Ascomycota</taxon>
        <taxon>Pezizomycotina</taxon>
        <taxon>Eurotiomycetes</taxon>
        <taxon>Eurotiomycetidae</taxon>
        <taxon>Eurotiales</taxon>
        <taxon>Trichocomaceae</taxon>
        <taxon>Talaromyces</taxon>
        <taxon>Talaromyces sect. Talaromyces</taxon>
    </lineage>
</organism>